<comment type="caution">
    <text evidence="2">The sequence shown here is derived from an EMBL/GenBank/DDBJ whole genome shotgun (WGS) entry which is preliminary data.</text>
</comment>
<dbReference type="Proteomes" id="UP000530928">
    <property type="component" value="Unassembled WGS sequence"/>
</dbReference>
<keyword evidence="3" id="KW-1185">Reference proteome</keyword>
<proteinExistence type="predicted"/>
<feature type="domain" description="DUF6487" evidence="1">
    <location>
        <begin position="7"/>
        <end position="65"/>
    </location>
</feature>
<sequence length="68" mass="7098">MTDELSCPLCESAMESGQIVGRSPGVKFKKSAGLLGDLSGVPVTQGFFNHSADALRCRDCGTVVIPGR</sequence>
<evidence type="ECO:0000259" key="1">
    <source>
        <dbReference type="Pfam" id="PF20097"/>
    </source>
</evidence>
<dbReference type="AlphaFoldDB" id="A0A7W0CSD9"/>
<gene>
    <name evidence="2" type="ORF">HNR30_007838</name>
</gene>
<dbReference type="InterPro" id="IPR045504">
    <property type="entry name" value="DUF6487"/>
</dbReference>
<organism evidence="2 3">
    <name type="scientific">Nonomuraea soli</name>
    <dbReference type="NCBI Taxonomy" id="1032476"/>
    <lineage>
        <taxon>Bacteria</taxon>
        <taxon>Bacillati</taxon>
        <taxon>Actinomycetota</taxon>
        <taxon>Actinomycetes</taxon>
        <taxon>Streptosporangiales</taxon>
        <taxon>Streptosporangiaceae</taxon>
        <taxon>Nonomuraea</taxon>
    </lineage>
</organism>
<dbReference type="Pfam" id="PF20097">
    <property type="entry name" value="DUF6487"/>
    <property type="match status" value="1"/>
</dbReference>
<evidence type="ECO:0000313" key="3">
    <source>
        <dbReference type="Proteomes" id="UP000530928"/>
    </source>
</evidence>
<dbReference type="EMBL" id="JACDUR010000008">
    <property type="protein sequence ID" value="MBA2896447.1"/>
    <property type="molecule type" value="Genomic_DNA"/>
</dbReference>
<evidence type="ECO:0000313" key="2">
    <source>
        <dbReference type="EMBL" id="MBA2896447.1"/>
    </source>
</evidence>
<dbReference type="RefSeq" id="WP_181615118.1">
    <property type="nucleotide sequence ID" value="NZ_BAABAM010000007.1"/>
</dbReference>
<protein>
    <recommendedName>
        <fullName evidence="1">DUF6487 domain-containing protein</fullName>
    </recommendedName>
</protein>
<accession>A0A7W0CSD9</accession>
<name>A0A7W0CSD9_9ACTN</name>
<reference evidence="2 3" key="1">
    <citation type="submission" date="2020-07" db="EMBL/GenBank/DDBJ databases">
        <title>Genomic Encyclopedia of Type Strains, Phase IV (KMG-IV): sequencing the most valuable type-strain genomes for metagenomic binning, comparative biology and taxonomic classification.</title>
        <authorList>
            <person name="Goeker M."/>
        </authorList>
    </citation>
    <scope>NUCLEOTIDE SEQUENCE [LARGE SCALE GENOMIC DNA]</scope>
    <source>
        <strain evidence="2 3">DSM 45533</strain>
    </source>
</reference>